<sequence>MTQAPVLRHPDLTTVFEVACDASGVGIGGVLSQEGHPVAYFSEKLMKQSNVIPFMIRSFMLWYKHFSIGNITYCQTNLCCIQIIKLRNISTLNEPLAVDMLSGPNISRSLHLFYDTVQALTIPSRH</sequence>
<accession>A0AAD4VCN7</accession>
<dbReference type="SUPFAM" id="SSF56672">
    <property type="entry name" value="DNA/RNA polymerases"/>
    <property type="match status" value="1"/>
</dbReference>
<comment type="caution">
    <text evidence="3">The sequence shown here is derived from an EMBL/GenBank/DDBJ whole genome shotgun (WGS) entry which is preliminary data.</text>
</comment>
<dbReference type="AlphaFoldDB" id="A0AAD4VCN7"/>
<evidence type="ECO:0000313" key="3">
    <source>
        <dbReference type="EMBL" id="KAI5321496.1"/>
    </source>
</evidence>
<dbReference type="Pfam" id="PF17919">
    <property type="entry name" value="RT_RNaseH_2"/>
    <property type="match status" value="1"/>
</dbReference>
<organism evidence="3 4">
    <name type="scientific">Prunus dulcis</name>
    <name type="common">Almond</name>
    <name type="synonym">Amygdalus dulcis</name>
    <dbReference type="NCBI Taxonomy" id="3755"/>
    <lineage>
        <taxon>Eukaryota</taxon>
        <taxon>Viridiplantae</taxon>
        <taxon>Streptophyta</taxon>
        <taxon>Embryophyta</taxon>
        <taxon>Tracheophyta</taxon>
        <taxon>Spermatophyta</taxon>
        <taxon>Magnoliopsida</taxon>
        <taxon>eudicotyledons</taxon>
        <taxon>Gunneridae</taxon>
        <taxon>Pentapetalae</taxon>
        <taxon>rosids</taxon>
        <taxon>fabids</taxon>
        <taxon>Rosales</taxon>
        <taxon>Rosaceae</taxon>
        <taxon>Amygdaloideae</taxon>
        <taxon>Amygdaleae</taxon>
        <taxon>Prunus</taxon>
    </lineage>
</organism>
<dbReference type="Proteomes" id="UP001054821">
    <property type="component" value="Chromosome 6"/>
</dbReference>
<dbReference type="GO" id="GO:0003824">
    <property type="term" value="F:catalytic activity"/>
    <property type="evidence" value="ECO:0007669"/>
    <property type="project" value="UniProtKB-KW"/>
</dbReference>
<proteinExistence type="predicted"/>
<dbReference type="PANTHER" id="PTHR37984">
    <property type="entry name" value="PROTEIN CBG26694"/>
    <property type="match status" value="1"/>
</dbReference>
<gene>
    <name evidence="3" type="ORF">L3X38_030567</name>
</gene>
<name>A0AAD4VCN7_PRUDU</name>
<dbReference type="PANTHER" id="PTHR37984:SF5">
    <property type="entry name" value="PROTEIN NYNRIN-LIKE"/>
    <property type="match status" value="1"/>
</dbReference>
<evidence type="ECO:0000259" key="2">
    <source>
        <dbReference type="Pfam" id="PF17919"/>
    </source>
</evidence>
<protein>
    <recommendedName>
        <fullName evidence="2">Reverse transcriptase/retrotransposon-derived protein RNase H-like domain-containing protein</fullName>
    </recommendedName>
</protein>
<evidence type="ECO:0000313" key="4">
    <source>
        <dbReference type="Proteomes" id="UP001054821"/>
    </source>
</evidence>
<dbReference type="InterPro" id="IPR043502">
    <property type="entry name" value="DNA/RNA_pol_sf"/>
</dbReference>
<dbReference type="EMBL" id="JAJFAZ020000006">
    <property type="protein sequence ID" value="KAI5321496.1"/>
    <property type="molecule type" value="Genomic_DNA"/>
</dbReference>
<keyword evidence="4" id="KW-1185">Reference proteome</keyword>
<dbReference type="InterPro" id="IPR041577">
    <property type="entry name" value="RT_RNaseH_2"/>
</dbReference>
<feature type="domain" description="Reverse transcriptase/retrotransposon-derived protein RNase H-like" evidence="2">
    <location>
        <begin position="1"/>
        <end position="48"/>
    </location>
</feature>
<dbReference type="InterPro" id="IPR050951">
    <property type="entry name" value="Retrovirus_Pol_polyprotein"/>
</dbReference>
<reference evidence="3 4" key="1">
    <citation type="journal article" date="2022" name="G3 (Bethesda)">
        <title>Whole-genome sequence and methylome profiling of the almond [Prunus dulcis (Mill.) D.A. Webb] cultivar 'Nonpareil'.</title>
        <authorList>
            <person name="D'Amico-Willman K.M."/>
            <person name="Ouma W.Z."/>
            <person name="Meulia T."/>
            <person name="Sideli G.M."/>
            <person name="Gradziel T.M."/>
            <person name="Fresnedo-Ramirez J."/>
        </authorList>
    </citation>
    <scope>NUCLEOTIDE SEQUENCE [LARGE SCALE GENOMIC DNA]</scope>
    <source>
        <strain evidence="3">Clone GOH B32 T37-40</strain>
    </source>
</reference>
<evidence type="ECO:0000256" key="1">
    <source>
        <dbReference type="ARBA" id="ARBA00023268"/>
    </source>
</evidence>
<keyword evidence="1" id="KW-0511">Multifunctional enzyme</keyword>